<sequence length="344" mass="38081">MARIIYGVMGDSGGHINRSLAVAREMDEHEFLFVGGGRVLEAERHGYRYSSLPMISTVLRDNRVHVTGTVANFGHIILGYQKIVAGLCRQIEEFKPDLAITDYEFFLPKAARQCGLHCISLDHQHSITNTVHTPPSEQTVSRLITTGIIKALFSCADKYVVSSFFSLPGKDNTTVVPPILHRDVLEVAPSEGSHVLVYMRSGVGKNLLQGLQSTGRTCRIYGTQETGSQGDLHFMPPSREGFLTDLAASAYVICNGGHTLTSEALHLGKPVLALPTELFYEQFLNAHFLKKLGYGDFTNAHEENNVALCHFDKHHNKHRKILAEKNFFGNTVIADTIRSLADSY</sequence>
<keyword evidence="2" id="KW-1185">Reference proteome</keyword>
<dbReference type="Proteomes" id="UP001385389">
    <property type="component" value="Chromosome"/>
</dbReference>
<dbReference type="SUPFAM" id="SSF53756">
    <property type="entry name" value="UDP-Glycosyltransferase/glycogen phosphorylase"/>
    <property type="match status" value="1"/>
</dbReference>
<name>A0ABZ2J0X5_9BACT</name>
<accession>A0ABZ2J0X5</accession>
<organism evidence="1 2">
    <name type="scientific">Pseudodesulfovibrio methanolicus</name>
    <dbReference type="NCBI Taxonomy" id="3126690"/>
    <lineage>
        <taxon>Bacteria</taxon>
        <taxon>Pseudomonadati</taxon>
        <taxon>Thermodesulfobacteriota</taxon>
        <taxon>Desulfovibrionia</taxon>
        <taxon>Desulfovibrionales</taxon>
        <taxon>Desulfovibrionaceae</taxon>
    </lineage>
</organism>
<evidence type="ECO:0000313" key="1">
    <source>
        <dbReference type="EMBL" id="WWX22035.1"/>
    </source>
</evidence>
<reference evidence="1 2" key="1">
    <citation type="submission" date="2024-03" db="EMBL/GenBank/DDBJ databases">
        <title>Phenotype and Genome Characterization of a Sulfate-Reducing Bacterium Pseudodesulfovibrio sp. strain 5S69, isolated from Petroleum Reservoir in Tatarstan (Russia).</title>
        <authorList>
            <person name="Bidzhieva S.K."/>
            <person name="Kadnikov V."/>
            <person name="Tourova T.P."/>
            <person name="Samigullina S.R."/>
            <person name="Sokolova D.S."/>
            <person name="Poltaraus A.B."/>
            <person name="Avtukh A.N."/>
            <person name="Tereshina V.M."/>
            <person name="Mardanov A.V."/>
            <person name="Nazina T.N."/>
        </authorList>
    </citation>
    <scope>NUCLEOTIDE SEQUENCE [LARGE SCALE GENOMIC DNA]</scope>
    <source>
        <strain evidence="1 2">5S69</strain>
    </source>
</reference>
<dbReference type="RefSeq" id="WP_338667714.1">
    <property type="nucleotide sequence ID" value="NZ_CP146609.1"/>
</dbReference>
<evidence type="ECO:0000313" key="2">
    <source>
        <dbReference type="Proteomes" id="UP001385389"/>
    </source>
</evidence>
<dbReference type="Pfam" id="PF13528">
    <property type="entry name" value="Glyco_trans_1_3"/>
    <property type="match status" value="1"/>
</dbReference>
<gene>
    <name evidence="1" type="ORF">V8V93_16520</name>
</gene>
<dbReference type="PANTHER" id="PTHR21015:SF22">
    <property type="entry name" value="GLYCOSYLTRANSFERASE"/>
    <property type="match status" value="1"/>
</dbReference>
<dbReference type="Gene3D" id="3.40.50.2000">
    <property type="entry name" value="Glycogen Phosphorylase B"/>
    <property type="match status" value="1"/>
</dbReference>
<proteinExistence type="predicted"/>
<dbReference type="PANTHER" id="PTHR21015">
    <property type="entry name" value="UDP-N-ACETYLGLUCOSAMINE--N-ACETYLMURAMYL-(PENTAPEPTIDE) PYROPHOSPHORYL-UNDECAPRENOL N-ACETYLGLUCOSAMINE TRANSFERASE 1"/>
    <property type="match status" value="1"/>
</dbReference>
<dbReference type="EMBL" id="CP146609">
    <property type="protein sequence ID" value="WWX22035.1"/>
    <property type="molecule type" value="Genomic_DNA"/>
</dbReference>
<protein>
    <submittedName>
        <fullName evidence="1">Glycosyltransferase family protein</fullName>
    </submittedName>
</protein>